<dbReference type="AlphaFoldDB" id="A0A4R4TIK1"/>
<accession>A0A4R4TIK1</accession>
<sequence>MTSTTTPSAGTFTFKDWQETVVAGDEGGARLARATVVNALSGAIEATATTCLYAISYAADGTGSFSGFQRCEGAVDGRAGTFTLREWGTFGERGRVNCSFEVVAGSGTGELTGLRGTGDYVAEPGQSAISYSFDRSLD</sequence>
<evidence type="ECO:0000313" key="2">
    <source>
        <dbReference type="Proteomes" id="UP000295345"/>
    </source>
</evidence>
<dbReference type="InterPro" id="IPR023159">
    <property type="entry name" value="SO1590-like_sf"/>
</dbReference>
<dbReference type="Proteomes" id="UP000295345">
    <property type="component" value="Unassembled WGS sequence"/>
</dbReference>
<dbReference type="SUPFAM" id="SSF159238">
    <property type="entry name" value="SO1590-like"/>
    <property type="match status" value="1"/>
</dbReference>
<dbReference type="RefSeq" id="WP_132818873.1">
    <property type="nucleotide sequence ID" value="NZ_SMKI01000163.1"/>
</dbReference>
<dbReference type="EMBL" id="SMKI01000163">
    <property type="protein sequence ID" value="TDC74119.1"/>
    <property type="molecule type" value="Genomic_DNA"/>
</dbReference>
<protein>
    <submittedName>
        <fullName evidence="1">DUF3224 domain-containing protein</fullName>
    </submittedName>
</protein>
<dbReference type="InterPro" id="IPR021607">
    <property type="entry name" value="DUF3224"/>
</dbReference>
<name>A0A4R4TIK1_9ACTN</name>
<keyword evidence="2" id="KW-1185">Reference proteome</keyword>
<dbReference type="Pfam" id="PF11528">
    <property type="entry name" value="DUF3224"/>
    <property type="match status" value="1"/>
</dbReference>
<comment type="caution">
    <text evidence="1">The sequence shown here is derived from an EMBL/GenBank/DDBJ whole genome shotgun (WGS) entry which is preliminary data.</text>
</comment>
<gene>
    <name evidence="1" type="ORF">E1283_16830</name>
</gene>
<proteinExistence type="predicted"/>
<dbReference type="Gene3D" id="2.40.350.10">
    <property type="entry name" value="SO1590-like"/>
    <property type="match status" value="1"/>
</dbReference>
<dbReference type="OrthoDB" id="7947478at2"/>
<organism evidence="1 2">
    <name type="scientific">Streptomyces hainanensis</name>
    <dbReference type="NCBI Taxonomy" id="402648"/>
    <lineage>
        <taxon>Bacteria</taxon>
        <taxon>Bacillati</taxon>
        <taxon>Actinomycetota</taxon>
        <taxon>Actinomycetes</taxon>
        <taxon>Kitasatosporales</taxon>
        <taxon>Streptomycetaceae</taxon>
        <taxon>Streptomyces</taxon>
    </lineage>
</organism>
<reference evidence="1 2" key="1">
    <citation type="submission" date="2019-03" db="EMBL/GenBank/DDBJ databases">
        <title>Draft genome sequences of novel Actinobacteria.</title>
        <authorList>
            <person name="Sahin N."/>
            <person name="Ay H."/>
            <person name="Saygin H."/>
        </authorList>
    </citation>
    <scope>NUCLEOTIDE SEQUENCE [LARGE SCALE GENOMIC DNA]</scope>
    <source>
        <strain evidence="1 2">DSM 41900</strain>
    </source>
</reference>
<evidence type="ECO:0000313" key="1">
    <source>
        <dbReference type="EMBL" id="TDC74119.1"/>
    </source>
</evidence>